<accession>A0A0A8YEY3</accession>
<dbReference type="EMBL" id="GBRH01273176">
    <property type="protein sequence ID" value="JAD24719.1"/>
    <property type="molecule type" value="Transcribed_RNA"/>
</dbReference>
<name>A0A0A8YEY3_ARUDO</name>
<reference evidence="1" key="1">
    <citation type="submission" date="2014-09" db="EMBL/GenBank/DDBJ databases">
        <authorList>
            <person name="Magalhaes I.L.F."/>
            <person name="Oliveira U."/>
            <person name="Santos F.R."/>
            <person name="Vidigal T.H.D.A."/>
            <person name="Brescovit A.D."/>
            <person name="Santos A.J."/>
        </authorList>
    </citation>
    <scope>NUCLEOTIDE SEQUENCE</scope>
    <source>
        <tissue evidence="1">Shoot tissue taken approximately 20 cm above the soil surface</tissue>
    </source>
</reference>
<evidence type="ECO:0000313" key="1">
    <source>
        <dbReference type="EMBL" id="JAD24719.1"/>
    </source>
</evidence>
<sequence length="43" mass="4784">MLKRLDVWQGGSTSIDGRTILINSSLSNVPTYHVYVPATKNNH</sequence>
<reference evidence="1" key="2">
    <citation type="journal article" date="2015" name="Data Brief">
        <title>Shoot transcriptome of the giant reed, Arundo donax.</title>
        <authorList>
            <person name="Barrero R.A."/>
            <person name="Guerrero F.D."/>
            <person name="Moolhuijzen P."/>
            <person name="Goolsby J.A."/>
            <person name="Tidwell J."/>
            <person name="Bellgard S.E."/>
            <person name="Bellgard M.I."/>
        </authorList>
    </citation>
    <scope>NUCLEOTIDE SEQUENCE</scope>
    <source>
        <tissue evidence="1">Shoot tissue taken approximately 20 cm above the soil surface</tissue>
    </source>
</reference>
<protein>
    <submittedName>
        <fullName evidence="1">Uncharacterized protein</fullName>
    </submittedName>
</protein>
<organism evidence="1">
    <name type="scientific">Arundo donax</name>
    <name type="common">Giant reed</name>
    <name type="synonym">Donax arundinaceus</name>
    <dbReference type="NCBI Taxonomy" id="35708"/>
    <lineage>
        <taxon>Eukaryota</taxon>
        <taxon>Viridiplantae</taxon>
        <taxon>Streptophyta</taxon>
        <taxon>Embryophyta</taxon>
        <taxon>Tracheophyta</taxon>
        <taxon>Spermatophyta</taxon>
        <taxon>Magnoliopsida</taxon>
        <taxon>Liliopsida</taxon>
        <taxon>Poales</taxon>
        <taxon>Poaceae</taxon>
        <taxon>PACMAD clade</taxon>
        <taxon>Arundinoideae</taxon>
        <taxon>Arundineae</taxon>
        <taxon>Arundo</taxon>
    </lineage>
</organism>
<dbReference type="AlphaFoldDB" id="A0A0A8YEY3"/>
<proteinExistence type="predicted"/>